<evidence type="ECO:0000256" key="3">
    <source>
        <dbReference type="ARBA" id="ARBA00022989"/>
    </source>
</evidence>
<keyword evidence="4 5" id="KW-0472">Membrane</keyword>
<keyword evidence="2 5" id="KW-0812">Transmembrane</keyword>
<feature type="transmembrane region" description="Helical" evidence="5">
    <location>
        <begin position="21"/>
        <end position="40"/>
    </location>
</feature>
<dbReference type="GO" id="GO:0016020">
    <property type="term" value="C:membrane"/>
    <property type="evidence" value="ECO:0007669"/>
    <property type="project" value="UniProtKB-SubCell"/>
</dbReference>
<feature type="transmembrane region" description="Helical" evidence="5">
    <location>
        <begin position="309"/>
        <end position="330"/>
    </location>
</feature>
<proteinExistence type="predicted"/>
<feature type="transmembrane region" description="Helical" evidence="5">
    <location>
        <begin position="151"/>
        <end position="172"/>
    </location>
</feature>
<evidence type="ECO:0000259" key="6">
    <source>
        <dbReference type="Pfam" id="PF12698"/>
    </source>
</evidence>
<comment type="subcellular location">
    <subcellularLocation>
        <location evidence="1">Membrane</location>
        <topology evidence="1">Multi-pass membrane protein</topology>
    </subcellularLocation>
</comment>
<comment type="caution">
    <text evidence="7">The sequence shown here is derived from an EMBL/GenBank/DDBJ whole genome shotgun (WGS) entry which is preliminary data.</text>
</comment>
<feature type="transmembrane region" description="Helical" evidence="5">
    <location>
        <begin position="255"/>
        <end position="275"/>
    </location>
</feature>
<dbReference type="Pfam" id="PF12698">
    <property type="entry name" value="ABC2_membrane_3"/>
    <property type="match status" value="1"/>
</dbReference>
<dbReference type="InterPro" id="IPR013525">
    <property type="entry name" value="ABC2_TM"/>
</dbReference>
<evidence type="ECO:0000313" key="7">
    <source>
        <dbReference type="EMBL" id="MBJ8350032.1"/>
    </source>
</evidence>
<evidence type="ECO:0000256" key="4">
    <source>
        <dbReference type="ARBA" id="ARBA00023136"/>
    </source>
</evidence>
<dbReference type="RefSeq" id="WP_199567945.1">
    <property type="nucleotide sequence ID" value="NZ_JAENBP010000005.1"/>
</dbReference>
<evidence type="ECO:0000313" key="8">
    <source>
        <dbReference type="Proteomes" id="UP000644875"/>
    </source>
</evidence>
<evidence type="ECO:0000256" key="5">
    <source>
        <dbReference type="SAM" id="Phobius"/>
    </source>
</evidence>
<dbReference type="GO" id="GO:0140359">
    <property type="term" value="F:ABC-type transporter activity"/>
    <property type="evidence" value="ECO:0007669"/>
    <property type="project" value="InterPro"/>
</dbReference>
<organism evidence="7 8">
    <name type="scientific">Streptococcus zalophi</name>
    <dbReference type="NCBI Taxonomy" id="640031"/>
    <lineage>
        <taxon>Bacteria</taxon>
        <taxon>Bacillati</taxon>
        <taxon>Bacillota</taxon>
        <taxon>Bacilli</taxon>
        <taxon>Lactobacillales</taxon>
        <taxon>Streptococcaceae</taxon>
        <taxon>Streptococcus</taxon>
    </lineage>
</organism>
<evidence type="ECO:0000256" key="2">
    <source>
        <dbReference type="ARBA" id="ARBA00022692"/>
    </source>
</evidence>
<sequence length="337" mass="37889">MLRKILTIFLKDAKIARRDAILSYLLLVPIILAIGILLLLPQLGENSFSIKTAMLKTESKTYIDYMTKYTQVELFDNKEELEDRLLKPDDSIGLISKNNDYEMIVEGNESSQTILLAQFLNQKFKEGANPETSSAVIVTFKTSVNPLKTKLTNMLILLVIMSSGMMIALGLVEEKSDNTISAMTVSPVSQGAFILGKSLFGGCSALFGIIISLLILGYTDINWFMLLSIGFMSFVLSALVGFLQGTNSTDIIEVASSMKLMMLPIVAAVAGYELLADNWQWTMYWNPFYWIYKANDLILSKEAIWNEMFFYMLIVFAISMTVYLISIPMIRKKLRKA</sequence>
<reference evidence="7 8" key="1">
    <citation type="journal article" date="2021" name="Int. J. Syst. Evol. Microbiol.">
        <title>Streptococcus vicugnae sp. nov., isolated from faeces of alpacas (Vicugna pacos) and cattle (Bos taurus), Streptococcus zalophi sp. nov., and Streptococcus pacificus sp. nov., isolated from respiratory tract of California sea lions (Zalophus californianus).</title>
        <authorList>
            <person name="Volokhov D.V."/>
            <person name="Zagorodnyaya T.A."/>
            <person name="Shen Z."/>
            <person name="Blom J."/>
            <person name="Furtak V.A."/>
            <person name="Eisenberg T."/>
            <person name="Fan P."/>
            <person name="Jeong K.C."/>
            <person name="Gao Y."/>
            <person name="Zhang S."/>
            <person name="Amselle M."/>
        </authorList>
    </citation>
    <scope>NUCLEOTIDE SEQUENCE [LARGE SCALE GENOMIC DNA]</scope>
    <source>
        <strain evidence="8">CSL7508-lung</strain>
    </source>
</reference>
<evidence type="ECO:0000256" key="1">
    <source>
        <dbReference type="ARBA" id="ARBA00004141"/>
    </source>
</evidence>
<dbReference type="AlphaFoldDB" id="A0A934PAE5"/>
<feature type="domain" description="ABC-2 type transporter transmembrane" evidence="6">
    <location>
        <begin position="22"/>
        <end position="325"/>
    </location>
</feature>
<feature type="transmembrane region" description="Helical" evidence="5">
    <location>
        <begin position="193"/>
        <end position="217"/>
    </location>
</feature>
<dbReference type="Proteomes" id="UP000644875">
    <property type="component" value="Unassembled WGS sequence"/>
</dbReference>
<dbReference type="EMBL" id="JAENBP010000005">
    <property type="protein sequence ID" value="MBJ8350032.1"/>
    <property type="molecule type" value="Genomic_DNA"/>
</dbReference>
<protein>
    <submittedName>
        <fullName evidence="7">ABC transporter permease</fullName>
    </submittedName>
</protein>
<keyword evidence="8" id="KW-1185">Reference proteome</keyword>
<gene>
    <name evidence="7" type="ORF">JHK64_05230</name>
</gene>
<accession>A0A934PAE5</accession>
<name>A0A934PAE5_9STRE</name>
<keyword evidence="3 5" id="KW-1133">Transmembrane helix</keyword>
<feature type="transmembrane region" description="Helical" evidence="5">
    <location>
        <begin position="223"/>
        <end position="243"/>
    </location>
</feature>